<feature type="domain" description="Peptidase S26" evidence="6">
    <location>
        <begin position="104"/>
        <end position="139"/>
    </location>
</feature>
<dbReference type="RefSeq" id="WP_250918653.1">
    <property type="nucleotide sequence ID" value="NZ_JAMQAW010000007.1"/>
</dbReference>
<dbReference type="InterPro" id="IPR000223">
    <property type="entry name" value="Pept_S26A_signal_pept_1"/>
</dbReference>
<organism evidence="7 8">
    <name type="scientific">Streptomyces albipurpureus</name>
    <dbReference type="NCBI Taxonomy" id="2897419"/>
    <lineage>
        <taxon>Bacteria</taxon>
        <taxon>Bacillati</taxon>
        <taxon>Actinomycetota</taxon>
        <taxon>Actinomycetes</taxon>
        <taxon>Kitasatosporales</taxon>
        <taxon>Streptomycetaceae</taxon>
        <taxon>Streptomyces</taxon>
    </lineage>
</organism>
<dbReference type="Gene3D" id="2.10.109.10">
    <property type="entry name" value="Umud Fragment, subunit A"/>
    <property type="match status" value="1"/>
</dbReference>
<feature type="signal peptide" evidence="5">
    <location>
        <begin position="1"/>
        <end position="19"/>
    </location>
</feature>
<keyword evidence="5" id="KW-0732">Signal</keyword>
<evidence type="ECO:0000256" key="5">
    <source>
        <dbReference type="SAM" id="SignalP"/>
    </source>
</evidence>
<sequence>MTWPLVLPAALLCAGAALAAWWVRHRYVAVTVRGYSMVPTLSDGDRVLIRRGWRGLRRDDIVVVACPDVVTSWRQRPPVSGDLTATEWFIKRAVALAGDAFGAEPVPAGHLAVVGDSIYSDDSRYHGPCPVDQVLGVMVRVLGRAAPADAAGGSMHPNPHGG</sequence>
<feature type="chain" id="PRO_5047135620" evidence="5">
    <location>
        <begin position="20"/>
        <end position="162"/>
    </location>
</feature>
<keyword evidence="4" id="KW-0378">Hydrolase</keyword>
<reference evidence="7" key="1">
    <citation type="submission" date="2022-06" db="EMBL/GenBank/DDBJ databases">
        <title>Genome public.</title>
        <authorList>
            <person name="Sun Q."/>
        </authorList>
    </citation>
    <scope>NUCLEOTIDE SEQUENCE</scope>
    <source>
        <strain evidence="7">CWNU-1</strain>
    </source>
</reference>
<evidence type="ECO:0000256" key="4">
    <source>
        <dbReference type="ARBA" id="ARBA00022801"/>
    </source>
</evidence>
<evidence type="ECO:0000256" key="3">
    <source>
        <dbReference type="ARBA" id="ARBA00022670"/>
    </source>
</evidence>
<name>A0ABT0UI21_9ACTN</name>
<protein>
    <submittedName>
        <fullName evidence="7">S26 family signal peptidase</fullName>
    </submittedName>
</protein>
<evidence type="ECO:0000256" key="1">
    <source>
        <dbReference type="ARBA" id="ARBA00004401"/>
    </source>
</evidence>
<proteinExistence type="inferred from homology"/>
<evidence type="ECO:0000256" key="2">
    <source>
        <dbReference type="ARBA" id="ARBA00009370"/>
    </source>
</evidence>
<comment type="similarity">
    <text evidence="2">Belongs to the peptidase S26 family.</text>
</comment>
<dbReference type="Pfam" id="PF10502">
    <property type="entry name" value="Peptidase_S26"/>
    <property type="match status" value="2"/>
</dbReference>
<dbReference type="PANTHER" id="PTHR43390">
    <property type="entry name" value="SIGNAL PEPTIDASE I"/>
    <property type="match status" value="1"/>
</dbReference>
<dbReference type="PROSITE" id="PS00501">
    <property type="entry name" value="SPASE_I_1"/>
    <property type="match status" value="1"/>
</dbReference>
<feature type="domain" description="Peptidase S26" evidence="6">
    <location>
        <begin position="15"/>
        <end position="99"/>
    </location>
</feature>
<gene>
    <name evidence="7" type="ORF">NBG84_08370</name>
</gene>
<dbReference type="PRINTS" id="PR00727">
    <property type="entry name" value="LEADERPTASE"/>
</dbReference>
<comment type="subcellular location">
    <subcellularLocation>
        <location evidence="1">Cell membrane</location>
        <topology evidence="1">Single-pass type II membrane protein</topology>
    </subcellularLocation>
</comment>
<evidence type="ECO:0000259" key="6">
    <source>
        <dbReference type="Pfam" id="PF10502"/>
    </source>
</evidence>
<comment type="caution">
    <text evidence="7">The sequence shown here is derived from an EMBL/GenBank/DDBJ whole genome shotgun (WGS) entry which is preliminary data.</text>
</comment>
<keyword evidence="3" id="KW-0645">Protease</keyword>
<dbReference type="InterPro" id="IPR036286">
    <property type="entry name" value="LexA/Signal_pep-like_sf"/>
</dbReference>
<dbReference type="EMBL" id="JAMQAW010000007">
    <property type="protein sequence ID" value="MCM2388312.1"/>
    <property type="molecule type" value="Genomic_DNA"/>
</dbReference>
<accession>A0ABT0UI21</accession>
<dbReference type="Proteomes" id="UP001431429">
    <property type="component" value="Unassembled WGS sequence"/>
</dbReference>
<dbReference type="InterPro" id="IPR019756">
    <property type="entry name" value="Pept_S26A_signal_pept_1_Ser-AS"/>
</dbReference>
<dbReference type="PANTHER" id="PTHR43390:SF1">
    <property type="entry name" value="CHLOROPLAST PROCESSING PEPTIDASE"/>
    <property type="match status" value="1"/>
</dbReference>
<evidence type="ECO:0000313" key="8">
    <source>
        <dbReference type="Proteomes" id="UP001431429"/>
    </source>
</evidence>
<keyword evidence="8" id="KW-1185">Reference proteome</keyword>
<dbReference type="CDD" id="cd06462">
    <property type="entry name" value="Peptidase_S24_S26"/>
    <property type="match status" value="1"/>
</dbReference>
<evidence type="ECO:0000313" key="7">
    <source>
        <dbReference type="EMBL" id="MCM2388312.1"/>
    </source>
</evidence>
<dbReference type="InterPro" id="IPR019533">
    <property type="entry name" value="Peptidase_S26"/>
</dbReference>
<dbReference type="SUPFAM" id="SSF51306">
    <property type="entry name" value="LexA/Signal peptidase"/>
    <property type="match status" value="1"/>
</dbReference>